<evidence type="ECO:0000256" key="1">
    <source>
        <dbReference type="ARBA" id="ARBA00004137"/>
    </source>
</evidence>
<evidence type="ECO:0000256" key="9">
    <source>
        <dbReference type="PIRSR" id="PIRSR000019-1"/>
    </source>
</evidence>
<evidence type="ECO:0000256" key="8">
    <source>
        <dbReference type="ARBA" id="ARBA00023136"/>
    </source>
</evidence>
<evidence type="ECO:0000256" key="2">
    <source>
        <dbReference type="ARBA" id="ARBA00006498"/>
    </source>
</evidence>
<gene>
    <name evidence="13" type="primary">LOC116295505</name>
</gene>
<dbReference type="PANTHER" id="PTHR15336">
    <property type="entry name" value="UBIQUINOL-CYTOCHROME C REDUCTASE COMPLEX 7.8 KDA PROTEIN"/>
    <property type="match status" value="1"/>
</dbReference>
<sequence>MAVGNENEVRDEELVEETVDDPDPEEEAQEEGEQNEEEEEEEEPETEDPMDKIRETCEELSECVKLKAEYDTCTERVNSKSKTTETCAQELLEFLHCRDHCVSKSIFNKVK</sequence>
<keyword evidence="8" id="KW-0472">Membrane</keyword>
<dbReference type="FunCoup" id="A0A6P8HS37">
    <property type="interactions" value="854"/>
</dbReference>
<comment type="similarity">
    <text evidence="2">Belongs to the UQCRH/QCR6 family.</text>
</comment>
<dbReference type="RefSeq" id="XP_031559194.1">
    <property type="nucleotide sequence ID" value="XM_031703334.1"/>
</dbReference>
<keyword evidence="4" id="KW-0679">Respiratory chain</keyword>
<proteinExistence type="inferred from homology"/>
<feature type="disulfide bond" evidence="9">
    <location>
        <begin position="73"/>
        <end position="87"/>
    </location>
</feature>
<evidence type="ECO:0000256" key="7">
    <source>
        <dbReference type="ARBA" id="ARBA00023128"/>
    </source>
</evidence>
<comment type="subcellular location">
    <subcellularLocation>
        <location evidence="1">Mitochondrion inner membrane</location>
        <topology evidence="1">Peripheral membrane protein</topology>
        <orientation evidence="1">Intermembrane side</orientation>
    </subcellularLocation>
</comment>
<evidence type="ECO:0000313" key="13">
    <source>
        <dbReference type="RefSeq" id="XP_031559194.1"/>
    </source>
</evidence>
<feature type="compositionally biased region" description="Acidic residues" evidence="10">
    <location>
        <begin position="9"/>
        <end position="48"/>
    </location>
</feature>
<name>A0A6P8HS37_ACTTE</name>
<accession>A0A6P8HS37</accession>
<dbReference type="OrthoDB" id="405848at2759"/>
<dbReference type="Proteomes" id="UP000515163">
    <property type="component" value="Unplaced"/>
</dbReference>
<dbReference type="InterPro" id="IPR036811">
    <property type="entry name" value="Ubol_cytC_Rdtase_hinge_dom_sf"/>
</dbReference>
<dbReference type="SUPFAM" id="SSF81531">
    <property type="entry name" value="Non-heme 11 kDa protein of cytochrome bc1 complex (Ubiquinol-cytochrome c reductase)"/>
    <property type="match status" value="1"/>
</dbReference>
<feature type="domain" description="Ubiquinol-cytochrome C reductase hinge" evidence="11">
    <location>
        <begin position="48"/>
        <end position="111"/>
    </location>
</feature>
<feature type="disulfide bond" evidence="9">
    <location>
        <begin position="57"/>
        <end position="101"/>
    </location>
</feature>
<evidence type="ECO:0000256" key="10">
    <source>
        <dbReference type="SAM" id="MobiDB-lite"/>
    </source>
</evidence>
<evidence type="ECO:0000256" key="5">
    <source>
        <dbReference type="ARBA" id="ARBA00022792"/>
    </source>
</evidence>
<reference evidence="13" key="1">
    <citation type="submission" date="2025-08" db="UniProtKB">
        <authorList>
            <consortium name="RefSeq"/>
        </authorList>
    </citation>
    <scope>IDENTIFICATION</scope>
    <source>
        <tissue evidence="13">Tentacle</tissue>
    </source>
</reference>
<dbReference type="FunFam" id="1.10.287.20:FF:000005">
    <property type="entry name" value="Cytochrome b-c1 complex subunit 6"/>
    <property type="match status" value="1"/>
</dbReference>
<feature type="region of interest" description="Disordered" evidence="10">
    <location>
        <begin position="1"/>
        <end position="55"/>
    </location>
</feature>
<protein>
    <submittedName>
        <fullName evidence="13">Cytochrome b-c1 complex subunit 6, mitochondrial-like</fullName>
    </submittedName>
</protein>
<dbReference type="InterPro" id="IPR003422">
    <property type="entry name" value="Cyt_b-c1_6"/>
</dbReference>
<keyword evidence="9" id="KW-1015">Disulfide bond</keyword>
<dbReference type="Gene3D" id="1.10.287.20">
    <property type="entry name" value="Ubiquinol-cytochrome C reductase hinge domain"/>
    <property type="match status" value="1"/>
</dbReference>
<dbReference type="Pfam" id="PF02320">
    <property type="entry name" value="UCR_hinge"/>
    <property type="match status" value="1"/>
</dbReference>
<keyword evidence="3" id="KW-0813">Transport</keyword>
<keyword evidence="6" id="KW-0249">Electron transport</keyword>
<keyword evidence="7" id="KW-0496">Mitochondrion</keyword>
<evidence type="ECO:0000256" key="4">
    <source>
        <dbReference type="ARBA" id="ARBA00022660"/>
    </source>
</evidence>
<keyword evidence="5" id="KW-0999">Mitochondrion inner membrane</keyword>
<dbReference type="InParanoid" id="A0A6P8HS37"/>
<dbReference type="KEGG" id="aten:116295505"/>
<dbReference type="GO" id="GO:0006122">
    <property type="term" value="P:mitochondrial electron transport, ubiquinol to cytochrome c"/>
    <property type="evidence" value="ECO:0007669"/>
    <property type="project" value="InterPro"/>
</dbReference>
<evidence type="ECO:0000259" key="11">
    <source>
        <dbReference type="Pfam" id="PF02320"/>
    </source>
</evidence>
<evidence type="ECO:0000256" key="6">
    <source>
        <dbReference type="ARBA" id="ARBA00022982"/>
    </source>
</evidence>
<evidence type="ECO:0000313" key="12">
    <source>
        <dbReference type="Proteomes" id="UP000515163"/>
    </source>
</evidence>
<keyword evidence="12" id="KW-1185">Reference proteome</keyword>
<dbReference type="GO" id="GO:0005743">
    <property type="term" value="C:mitochondrial inner membrane"/>
    <property type="evidence" value="ECO:0007669"/>
    <property type="project" value="UniProtKB-SubCell"/>
</dbReference>
<evidence type="ECO:0000256" key="3">
    <source>
        <dbReference type="ARBA" id="ARBA00022448"/>
    </source>
</evidence>
<dbReference type="AlphaFoldDB" id="A0A6P8HS37"/>
<dbReference type="GeneID" id="116295505"/>
<dbReference type="InterPro" id="IPR023184">
    <property type="entry name" value="Ubol_cytC_Rdtase_hinge_dom"/>
</dbReference>
<dbReference type="PANTHER" id="PTHR15336:SF0">
    <property type="entry name" value="CYTOCHROME B-C1 COMPLEX SUBUNIT 6, MITOCHONDRIAL"/>
    <property type="match status" value="1"/>
</dbReference>
<organism evidence="12 13">
    <name type="scientific">Actinia tenebrosa</name>
    <name type="common">Australian red waratah sea anemone</name>
    <dbReference type="NCBI Taxonomy" id="6105"/>
    <lineage>
        <taxon>Eukaryota</taxon>
        <taxon>Metazoa</taxon>
        <taxon>Cnidaria</taxon>
        <taxon>Anthozoa</taxon>
        <taxon>Hexacorallia</taxon>
        <taxon>Actiniaria</taxon>
        <taxon>Actiniidae</taxon>
        <taxon>Actinia</taxon>
    </lineage>
</organism>